<feature type="transmembrane region" description="Helical" evidence="1">
    <location>
        <begin position="17"/>
        <end position="39"/>
    </location>
</feature>
<name>W6RQ22_9HYPH</name>
<evidence type="ECO:0000313" key="3">
    <source>
        <dbReference type="EMBL" id="CDM60948.1"/>
    </source>
</evidence>
<dbReference type="RefSeq" id="WP_024316521.1">
    <property type="nucleotide sequence ID" value="NZ_ATTO01000035.1"/>
</dbReference>
<dbReference type="Proteomes" id="UP000019443">
    <property type="component" value="Plasmid pLPU83c"/>
</dbReference>
<keyword evidence="1" id="KW-1133">Transmembrane helix</keyword>
<reference evidence="3" key="1">
    <citation type="submission" date="2013-11" db="EMBL/GenBank/DDBJ databases">
        <title>Draft genome sequence of the broad-host-range Rhizobium sp. LPU83 strain, a member of the low-genetic diversity Oregon-like Rhizobium sp. group.</title>
        <authorList>
            <person name="Wibberg D."/>
            <person name="Puehler A."/>
            <person name="Schlueter A."/>
        </authorList>
    </citation>
    <scope>NUCLEOTIDE SEQUENCE [LARGE SCALE GENOMIC DNA]</scope>
    <source>
        <strain evidence="3">LPU83</strain>
        <plasmid evidence="3">pLPU83c</plasmid>
    </source>
</reference>
<feature type="transmembrane region" description="Helical" evidence="1">
    <location>
        <begin position="75"/>
        <end position="99"/>
    </location>
</feature>
<proteinExistence type="predicted"/>
<dbReference type="SUPFAM" id="SSF81324">
    <property type="entry name" value="Voltage-gated potassium channels"/>
    <property type="match status" value="1"/>
</dbReference>
<evidence type="ECO:0000256" key="1">
    <source>
        <dbReference type="SAM" id="Phobius"/>
    </source>
</evidence>
<keyword evidence="1" id="KW-0812">Transmembrane</keyword>
<dbReference type="Pfam" id="PF07885">
    <property type="entry name" value="Ion_trans_2"/>
    <property type="match status" value="1"/>
</dbReference>
<evidence type="ECO:0000313" key="4">
    <source>
        <dbReference type="Proteomes" id="UP000019443"/>
    </source>
</evidence>
<geneLocation type="plasmid" evidence="3 4">
    <name>pLPU83c</name>
</geneLocation>
<gene>
    <name evidence="3" type="ORF">LPU83_pLPU83c_0386</name>
</gene>
<keyword evidence="1" id="KW-0472">Membrane</keyword>
<keyword evidence="3" id="KW-0614">Plasmid</keyword>
<dbReference type="PATRIC" id="fig|348824.6.peg.5110"/>
<feature type="transmembrane region" description="Helical" evidence="1">
    <location>
        <begin position="45"/>
        <end position="63"/>
    </location>
</feature>
<dbReference type="InterPro" id="IPR013099">
    <property type="entry name" value="K_chnl_dom"/>
</dbReference>
<dbReference type="AlphaFoldDB" id="W6RQ22"/>
<dbReference type="EMBL" id="HG916854">
    <property type="protein sequence ID" value="CDM60948.1"/>
    <property type="molecule type" value="Genomic_DNA"/>
</dbReference>
<sequence>MGHSQTGRAFFRSTFRLLLVLWPILSGIFMVMVACELPAGRTEGWSLTDALYFTLVTGLTIGYGDMTPHLFSSPVLAVVIGFSGIVITGLVAAVSVQALRGAGIDPNS</sequence>
<evidence type="ECO:0000259" key="2">
    <source>
        <dbReference type="Pfam" id="PF07885"/>
    </source>
</evidence>
<accession>W6RQ22</accession>
<protein>
    <submittedName>
        <fullName evidence="3">Ion transport 2 domain protein</fullName>
    </submittedName>
</protein>
<dbReference type="KEGG" id="rhl:LPU83_pLPU83c_0386"/>
<dbReference type="Gene3D" id="1.10.287.70">
    <property type="match status" value="1"/>
</dbReference>
<keyword evidence="4" id="KW-1185">Reference proteome</keyword>
<feature type="domain" description="Potassium channel" evidence="2">
    <location>
        <begin position="19"/>
        <end position="99"/>
    </location>
</feature>
<dbReference type="HOGENOM" id="CLU_161866_0_0_5"/>
<organism evidence="3 4">
    <name type="scientific">Rhizobium favelukesii</name>
    <dbReference type="NCBI Taxonomy" id="348824"/>
    <lineage>
        <taxon>Bacteria</taxon>
        <taxon>Pseudomonadati</taxon>
        <taxon>Pseudomonadota</taxon>
        <taxon>Alphaproteobacteria</taxon>
        <taxon>Hyphomicrobiales</taxon>
        <taxon>Rhizobiaceae</taxon>
        <taxon>Rhizobium/Agrobacterium group</taxon>
        <taxon>Rhizobium</taxon>
    </lineage>
</organism>